<accession>A0A919RYB3</accession>
<dbReference type="Proteomes" id="UP000679179">
    <property type="component" value="Unassembled WGS sequence"/>
</dbReference>
<gene>
    <name evidence="2" type="ORF">CPJCM30710_13880</name>
</gene>
<dbReference type="RefSeq" id="WP_212903449.1">
    <property type="nucleotide sequence ID" value="NZ_BOPZ01000009.1"/>
</dbReference>
<comment type="caution">
    <text evidence="2">The sequence shown here is derived from an EMBL/GenBank/DDBJ whole genome shotgun (WGS) entry which is preliminary data.</text>
</comment>
<feature type="compositionally biased region" description="Basic and acidic residues" evidence="1">
    <location>
        <begin position="26"/>
        <end position="47"/>
    </location>
</feature>
<organism evidence="2 3">
    <name type="scientific">Clostridium polyendosporum</name>
    <dbReference type="NCBI Taxonomy" id="69208"/>
    <lineage>
        <taxon>Bacteria</taxon>
        <taxon>Bacillati</taxon>
        <taxon>Bacillota</taxon>
        <taxon>Clostridia</taxon>
        <taxon>Eubacteriales</taxon>
        <taxon>Clostridiaceae</taxon>
        <taxon>Clostridium</taxon>
    </lineage>
</organism>
<reference evidence="2" key="1">
    <citation type="submission" date="2021-03" db="EMBL/GenBank/DDBJ databases">
        <title>Taxonomic study of Clostridium polyendosporum from meadow-gley soil under rice.</title>
        <authorList>
            <person name="Kobayashi H."/>
            <person name="Tanizawa Y."/>
            <person name="Yagura M."/>
        </authorList>
    </citation>
    <scope>NUCLEOTIDE SEQUENCE</scope>
    <source>
        <strain evidence="2">JCM 30710</strain>
    </source>
</reference>
<proteinExistence type="predicted"/>
<dbReference type="AlphaFoldDB" id="A0A919RYB3"/>
<protein>
    <submittedName>
        <fullName evidence="2">Uncharacterized protein</fullName>
    </submittedName>
</protein>
<evidence type="ECO:0000313" key="2">
    <source>
        <dbReference type="EMBL" id="GIM28722.1"/>
    </source>
</evidence>
<evidence type="ECO:0000256" key="1">
    <source>
        <dbReference type="SAM" id="MobiDB-lite"/>
    </source>
</evidence>
<evidence type="ECO:0000313" key="3">
    <source>
        <dbReference type="Proteomes" id="UP000679179"/>
    </source>
</evidence>
<feature type="region of interest" description="Disordered" evidence="1">
    <location>
        <begin position="1"/>
        <end position="57"/>
    </location>
</feature>
<feature type="compositionally biased region" description="Basic and acidic residues" evidence="1">
    <location>
        <begin position="1"/>
        <end position="10"/>
    </location>
</feature>
<dbReference type="EMBL" id="BOPZ01000009">
    <property type="protein sequence ID" value="GIM28722.1"/>
    <property type="molecule type" value="Genomic_DNA"/>
</dbReference>
<sequence length="80" mass="9345">MTKEKNKPKEALIPNKPTLPNEPYLPDERDFYKPDEHSLKSKSKVDDSYSPLPSPVEDDIVSQNIAYNEFDYTDKTLWKD</sequence>
<name>A0A919RYB3_9CLOT</name>
<keyword evidence="3" id="KW-1185">Reference proteome</keyword>